<organism evidence="10">
    <name type="scientific">mine drainage metagenome</name>
    <dbReference type="NCBI Taxonomy" id="410659"/>
    <lineage>
        <taxon>unclassified sequences</taxon>
        <taxon>metagenomes</taxon>
        <taxon>ecological metagenomes</taxon>
    </lineage>
</organism>
<proteinExistence type="inferred from homology"/>
<evidence type="ECO:0000259" key="8">
    <source>
        <dbReference type="Pfam" id="PF00675"/>
    </source>
</evidence>
<gene>
    <name evidence="10" type="primary">ptrA_4</name>
    <name evidence="10" type="ORF">GALL_97920</name>
</gene>
<feature type="domain" description="Peptidase M16 N-terminal" evidence="8">
    <location>
        <begin position="51"/>
        <end position="196"/>
    </location>
</feature>
<dbReference type="PROSITE" id="PS00143">
    <property type="entry name" value="INSULINASE"/>
    <property type="match status" value="1"/>
</dbReference>
<evidence type="ECO:0000256" key="6">
    <source>
        <dbReference type="ARBA" id="ARBA00023049"/>
    </source>
</evidence>
<dbReference type="PANTHER" id="PTHR43690">
    <property type="entry name" value="NARDILYSIN"/>
    <property type="match status" value="1"/>
</dbReference>
<sequence>MTKGGRQRPPFSYVGAALLLAGLLALAAPGPAARAALFHPQTFRLDNGLQVVVIPNHRMPVVTQMLWYKVGSADDPRGKDGLAHMVEHMMFKGTPSVPAGRFSRIVAENGGRENAFTTVDYTVFFQSVAADRLALVMRLESDRMAHLVLADTDFQPERQVVLEERRLRIDSRPEARLEERMTAALFPASPYRHPVIGRPAAIRRYTLADVTAFHKRWYAPNNAILVLAGDITAAAARPLAERYYGPIPARPLPRRHRPAAARPRAARLIILRDPDVAAPSWSRSYPAPSYHAGRTALAYPLQVLAEALDGGGTSRLYQTLVVRRKLAAAVSVGYSPEALGGTSFDLAADPAPGVPLARLRAGLDSLLADVAARGLSAREVARAKAHLAIDAAYARDSLHTGARVLGAALAVGDRVADVEAWPERIAAVTPAEVNAAARAVLQARGAVTGLLLPGPGQGHAPPPGPRGEPAPGRELR</sequence>
<accession>A0A1J5SHI6</accession>
<keyword evidence="4 10" id="KW-0378">Hydrolase</keyword>
<feature type="region of interest" description="Disordered" evidence="7">
    <location>
        <begin position="451"/>
        <end position="476"/>
    </location>
</feature>
<dbReference type="Pfam" id="PF05193">
    <property type="entry name" value="Peptidase_M16_C"/>
    <property type="match status" value="1"/>
</dbReference>
<reference evidence="10" key="1">
    <citation type="submission" date="2016-10" db="EMBL/GenBank/DDBJ databases">
        <title>Sequence of Gallionella enrichment culture.</title>
        <authorList>
            <person name="Poehlein A."/>
            <person name="Muehling M."/>
            <person name="Daniel R."/>
        </authorList>
    </citation>
    <scope>NUCLEOTIDE SEQUENCE</scope>
</reference>
<dbReference type="AlphaFoldDB" id="A0A1J5SHI6"/>
<dbReference type="PANTHER" id="PTHR43690:SF17">
    <property type="entry name" value="PROTEIN YHJJ"/>
    <property type="match status" value="1"/>
</dbReference>
<dbReference type="Pfam" id="PF00675">
    <property type="entry name" value="Peptidase_M16"/>
    <property type="match status" value="1"/>
</dbReference>
<dbReference type="GO" id="GO:0004222">
    <property type="term" value="F:metalloendopeptidase activity"/>
    <property type="evidence" value="ECO:0007669"/>
    <property type="project" value="UniProtKB-EC"/>
</dbReference>
<evidence type="ECO:0000256" key="2">
    <source>
        <dbReference type="ARBA" id="ARBA00022670"/>
    </source>
</evidence>
<dbReference type="InterPro" id="IPR007863">
    <property type="entry name" value="Peptidase_M16_C"/>
</dbReference>
<dbReference type="InterPro" id="IPR001431">
    <property type="entry name" value="Pept_M16_Zn_BS"/>
</dbReference>
<keyword evidence="2 10" id="KW-0645">Protease</keyword>
<dbReference type="InterPro" id="IPR011765">
    <property type="entry name" value="Pept_M16_N"/>
</dbReference>
<evidence type="ECO:0000259" key="9">
    <source>
        <dbReference type="Pfam" id="PF05193"/>
    </source>
</evidence>
<dbReference type="GO" id="GO:0046872">
    <property type="term" value="F:metal ion binding"/>
    <property type="evidence" value="ECO:0007669"/>
    <property type="project" value="UniProtKB-KW"/>
</dbReference>
<evidence type="ECO:0000256" key="1">
    <source>
        <dbReference type="ARBA" id="ARBA00007261"/>
    </source>
</evidence>
<evidence type="ECO:0000256" key="4">
    <source>
        <dbReference type="ARBA" id="ARBA00022801"/>
    </source>
</evidence>
<keyword evidence="3" id="KW-0479">Metal-binding</keyword>
<comment type="similarity">
    <text evidence="1">Belongs to the peptidase M16 family.</text>
</comment>
<evidence type="ECO:0000313" key="10">
    <source>
        <dbReference type="EMBL" id="OIR07929.1"/>
    </source>
</evidence>
<keyword evidence="6" id="KW-0482">Metalloprotease</keyword>
<feature type="domain" description="Peptidase M16 C-terminal" evidence="9">
    <location>
        <begin position="206"/>
        <end position="386"/>
    </location>
</feature>
<keyword evidence="5" id="KW-0862">Zinc</keyword>
<protein>
    <submittedName>
        <fullName evidence="10">Protease 3</fullName>
        <ecNumber evidence="10">3.4.24.55</ecNumber>
    </submittedName>
</protein>
<dbReference type="SUPFAM" id="SSF63411">
    <property type="entry name" value="LuxS/MPP-like metallohydrolase"/>
    <property type="match status" value="2"/>
</dbReference>
<dbReference type="InterPro" id="IPR050626">
    <property type="entry name" value="Peptidase_M16"/>
</dbReference>
<dbReference type="EMBL" id="MLJW01000034">
    <property type="protein sequence ID" value="OIR07929.1"/>
    <property type="molecule type" value="Genomic_DNA"/>
</dbReference>
<evidence type="ECO:0000256" key="5">
    <source>
        <dbReference type="ARBA" id="ARBA00022833"/>
    </source>
</evidence>
<dbReference type="EC" id="3.4.24.55" evidence="10"/>
<dbReference type="InterPro" id="IPR011249">
    <property type="entry name" value="Metalloenz_LuxS/M16"/>
</dbReference>
<evidence type="ECO:0000256" key="3">
    <source>
        <dbReference type="ARBA" id="ARBA00022723"/>
    </source>
</evidence>
<evidence type="ECO:0000256" key="7">
    <source>
        <dbReference type="SAM" id="MobiDB-lite"/>
    </source>
</evidence>
<comment type="caution">
    <text evidence="10">The sequence shown here is derived from an EMBL/GenBank/DDBJ whole genome shotgun (WGS) entry which is preliminary data.</text>
</comment>
<dbReference type="Gene3D" id="3.30.830.10">
    <property type="entry name" value="Metalloenzyme, LuxS/M16 peptidase-like"/>
    <property type="match status" value="2"/>
</dbReference>
<dbReference type="GO" id="GO:0006508">
    <property type="term" value="P:proteolysis"/>
    <property type="evidence" value="ECO:0007669"/>
    <property type="project" value="UniProtKB-KW"/>
</dbReference>
<name>A0A1J5SHI6_9ZZZZ</name>